<dbReference type="InterPro" id="IPR008930">
    <property type="entry name" value="Terpenoid_cyclase/PrenylTrfase"/>
</dbReference>
<sequence length="1149" mass="125147">MRAEARRRGRRWLSLLLTLAMVWALVSGALALDASRNGAQTVTVTMEYTDESGRTMYYLPPTQVELEEGDILVDVLQRGYQDRGSVTYSTLYGFTVTPNDGPAVGEVNWGKKAWWPFVDSVKVGNKYQVQPGEVIRLIYVQDSAQGTPDYIPPAAEGGQGALGINKDKLVSSLAQLTQAQIDANAQVYEQALQVAVDGTATQEQVNEQTQIVSQLLAQKVPATDITVTPGEVTLMVGETQTLTATVIPEESNDTVVWYSEDTRVAQVTDQGVVRAVGEGTAVITAQANETVKATVMVTVTGIAAQSVTLSETKLDLEEGQEGRLTATVTPADSTDAVVWQSSAPDIVSVDDSGLVVARQAGSAQITVTAGDCSAVCTVTVTPREVPTTPTVVFYHTDGRITQWDDTHTFTLSALDEGRFVLEGVAEGQSTYWSCSQQNGGSESSTIHISSGGKFYPSVGEYQAHVYDKNPDWYVAQELATFTLKVVPTQVTDLKLYQDGWPVTEEEPLHLSGTQPQQLTVKGCLDGVYITIPNQALEMTSTEGSYIYTLDGENGLEFFSEDQSMHTFTVSLADNPQVMVSFQATAQRIDVTGLTVTYPEVFYIEGWNGLGNQYVGITSHDTDPARRYEINIEPYNATVKDVVWVSHDPDVAEFQATYGNGIVPKKAGMARFTVTSVDNPAATQDITIRFEYKHPLEQVEMEETALTLAQYESMNLDLLVTPVNATNQRFTWTYSQEGIVKVNDYVTSTPGTMTTTHTLSALEQGTVTVTGTPLDDTKGAKPIQFTVTVTQPDAVEDLDFDRYVTGNIRHALSYLDSQLEGNYTYGAEWSLFTLLRAGASLSQSDLDSCYACITQQLESGGRMLPTDYFRVVVALLAMGKDPTDVAGMNLIETLYNYPNLDRMTSNMMSYILLALDTKDYEVPQDARWTRETLIEKLLTFQNANGGFGLSSADTVSVDVTAMTLQALAPYRDMEQVDLAFDRALEYLRSQMTSDCGYINEGDDNGCTAAQVLTALAVAGIDPLDPDNGFTHGNYNLVTKLDQFKRESGFTTFMSSDQPDGMGTVQIGYALEAYRRFVAGENTLFDLTQWTPAPPTEDGDSGENPGSGEKDPQVPQTGDASPLVESLVILGMSAAGLCAAVWTDRKRKSRG</sequence>
<dbReference type="SUPFAM" id="SSF49373">
    <property type="entry name" value="Invasin/intimin cell-adhesion fragments"/>
    <property type="match status" value="3"/>
</dbReference>
<name>A0A9D0YTE3_9FIRM</name>
<comment type="caution">
    <text evidence="3">The sequence shown here is derived from an EMBL/GenBank/DDBJ whole genome shotgun (WGS) entry which is preliminary data.</text>
</comment>
<feature type="domain" description="BIG2" evidence="2">
    <location>
        <begin position="221"/>
        <end position="297"/>
    </location>
</feature>
<organism evidence="3 4">
    <name type="scientific">Candidatus Enterenecus faecium</name>
    <dbReference type="NCBI Taxonomy" id="2840780"/>
    <lineage>
        <taxon>Bacteria</taxon>
        <taxon>Bacillati</taxon>
        <taxon>Bacillota</taxon>
        <taxon>Clostridia</taxon>
        <taxon>Eubacteriales</taxon>
        <taxon>Candidatus Enterenecus</taxon>
    </lineage>
</organism>
<dbReference type="AlphaFoldDB" id="A0A9D0YTE3"/>
<feature type="domain" description="BIG2" evidence="2">
    <location>
        <begin position="303"/>
        <end position="379"/>
    </location>
</feature>
<protein>
    <submittedName>
        <fullName evidence="3">Ig-like domain-containing protein</fullName>
    </submittedName>
</protein>
<dbReference type="SUPFAM" id="SSF48239">
    <property type="entry name" value="Terpenoid cyclases/Protein prenyltransferases"/>
    <property type="match status" value="1"/>
</dbReference>
<feature type="domain" description="BIG2" evidence="2">
    <location>
        <begin position="694"/>
        <end position="783"/>
    </location>
</feature>
<feature type="region of interest" description="Disordered" evidence="1">
    <location>
        <begin position="1085"/>
        <end position="1120"/>
    </location>
</feature>
<reference evidence="3" key="1">
    <citation type="submission" date="2020-10" db="EMBL/GenBank/DDBJ databases">
        <authorList>
            <person name="Gilroy R."/>
        </authorList>
    </citation>
    <scope>NUCLEOTIDE SEQUENCE</scope>
    <source>
        <strain evidence="3">ChiGjej2B2-12916</strain>
    </source>
</reference>
<dbReference type="Gene3D" id="1.50.10.20">
    <property type="match status" value="1"/>
</dbReference>
<dbReference type="InterPro" id="IPR008964">
    <property type="entry name" value="Invasin/intimin_cell_adhesion"/>
</dbReference>
<dbReference type="Proteomes" id="UP000886879">
    <property type="component" value="Unassembled WGS sequence"/>
</dbReference>
<proteinExistence type="predicted"/>
<dbReference type="EMBL" id="DVFO01000090">
    <property type="protein sequence ID" value="HIQ61602.1"/>
    <property type="molecule type" value="Genomic_DNA"/>
</dbReference>
<dbReference type="Pfam" id="PF02368">
    <property type="entry name" value="Big_2"/>
    <property type="match status" value="2"/>
</dbReference>
<evidence type="ECO:0000313" key="4">
    <source>
        <dbReference type="Proteomes" id="UP000886879"/>
    </source>
</evidence>
<dbReference type="CDD" id="cd00688">
    <property type="entry name" value="ISOPREN_C2_like"/>
    <property type="match status" value="1"/>
</dbReference>
<dbReference type="Gene3D" id="2.60.40.1080">
    <property type="match status" value="4"/>
</dbReference>
<gene>
    <name evidence="3" type="ORF">IAD31_08440</name>
</gene>
<reference evidence="3" key="2">
    <citation type="journal article" date="2021" name="PeerJ">
        <title>Extensive microbial diversity within the chicken gut microbiome revealed by metagenomics and culture.</title>
        <authorList>
            <person name="Gilroy R."/>
            <person name="Ravi A."/>
            <person name="Getino M."/>
            <person name="Pursley I."/>
            <person name="Horton D.L."/>
            <person name="Alikhan N.F."/>
            <person name="Baker D."/>
            <person name="Gharbi K."/>
            <person name="Hall N."/>
            <person name="Watson M."/>
            <person name="Adriaenssens E.M."/>
            <person name="Foster-Nyarko E."/>
            <person name="Jarju S."/>
            <person name="Secka A."/>
            <person name="Antonio M."/>
            <person name="Oren A."/>
            <person name="Chaudhuri R.R."/>
            <person name="La Ragione R."/>
            <person name="Hildebrand F."/>
            <person name="Pallen M.J."/>
        </authorList>
    </citation>
    <scope>NUCLEOTIDE SEQUENCE</scope>
    <source>
        <strain evidence="3">ChiGjej2B2-12916</strain>
    </source>
</reference>
<evidence type="ECO:0000256" key="1">
    <source>
        <dbReference type="SAM" id="MobiDB-lite"/>
    </source>
</evidence>
<dbReference type="InterPro" id="IPR003343">
    <property type="entry name" value="Big_2"/>
</dbReference>
<evidence type="ECO:0000259" key="2">
    <source>
        <dbReference type="SMART" id="SM00635"/>
    </source>
</evidence>
<dbReference type="SMART" id="SM00635">
    <property type="entry name" value="BID_2"/>
    <property type="match status" value="3"/>
</dbReference>
<evidence type="ECO:0000313" key="3">
    <source>
        <dbReference type="EMBL" id="HIQ61602.1"/>
    </source>
</evidence>
<accession>A0A9D0YTE3</accession>